<reference evidence="1 2" key="1">
    <citation type="submission" date="2021-02" db="EMBL/GenBank/DDBJ databases">
        <title>Plant Genome Project.</title>
        <authorList>
            <person name="Zhang R.-G."/>
        </authorList>
    </citation>
    <scope>NUCLEOTIDE SEQUENCE [LARGE SCALE GENOMIC DNA]</scope>
    <source>
        <tissue evidence="1">Leaves</tissue>
    </source>
</reference>
<gene>
    <name evidence="1" type="ORF">JRO89_XS05G0222700</name>
</gene>
<dbReference type="Pfam" id="PF04749">
    <property type="entry name" value="PLAC8"/>
    <property type="match status" value="1"/>
</dbReference>
<dbReference type="NCBIfam" id="TIGR01571">
    <property type="entry name" value="A_thal_Cys_rich"/>
    <property type="match status" value="1"/>
</dbReference>
<comment type="caution">
    <text evidence="1">The sequence shown here is derived from an EMBL/GenBank/DDBJ whole genome shotgun (WGS) entry which is preliminary data.</text>
</comment>
<evidence type="ECO:0000313" key="1">
    <source>
        <dbReference type="EMBL" id="KAH7570919.1"/>
    </source>
</evidence>
<keyword evidence="2" id="KW-1185">Reference proteome</keyword>
<dbReference type="EMBL" id="JAFEMO010000005">
    <property type="protein sequence ID" value="KAH7570919.1"/>
    <property type="molecule type" value="Genomic_DNA"/>
</dbReference>
<evidence type="ECO:0000313" key="2">
    <source>
        <dbReference type="Proteomes" id="UP000827721"/>
    </source>
</evidence>
<dbReference type="InterPro" id="IPR006461">
    <property type="entry name" value="PLAC_motif_containing"/>
</dbReference>
<protein>
    <submittedName>
        <fullName evidence="1">Uncharacterized protein</fullName>
    </submittedName>
</protein>
<name>A0ABQ8I2T5_9ROSI</name>
<proteinExistence type="predicted"/>
<dbReference type="PANTHER" id="PTHR15907">
    <property type="entry name" value="DUF614 FAMILY PROTEIN-RELATED"/>
    <property type="match status" value="1"/>
</dbReference>
<organism evidence="1 2">
    <name type="scientific">Xanthoceras sorbifolium</name>
    <dbReference type="NCBI Taxonomy" id="99658"/>
    <lineage>
        <taxon>Eukaryota</taxon>
        <taxon>Viridiplantae</taxon>
        <taxon>Streptophyta</taxon>
        <taxon>Embryophyta</taxon>
        <taxon>Tracheophyta</taxon>
        <taxon>Spermatophyta</taxon>
        <taxon>Magnoliopsida</taxon>
        <taxon>eudicotyledons</taxon>
        <taxon>Gunneridae</taxon>
        <taxon>Pentapetalae</taxon>
        <taxon>rosids</taxon>
        <taxon>malvids</taxon>
        <taxon>Sapindales</taxon>
        <taxon>Sapindaceae</taxon>
        <taxon>Xanthoceroideae</taxon>
        <taxon>Xanthoceras</taxon>
    </lineage>
</organism>
<accession>A0ABQ8I2T5</accession>
<dbReference type="Proteomes" id="UP000827721">
    <property type="component" value="Unassembled WGS sequence"/>
</dbReference>
<sequence length="275" mass="31061">MRKQFNLEESPWGDCLVHCFCEECALCQEYHELKSLGFDVALGVETIQRPVPLQDSGRHEVASLHGTRTTSSIRVSESPNDSGLVVSVQGASVYKNELVHGVHEGPPSDVLSEKHSSDFNASLEIEGVGLGCDMAELSCAMLLNAEGSTCGTSNLLEKRPGNEMLLTLRGKWKRRARQKGIEGSANIAWQHHRVLVRELDALLLKEEKYCQQRSRVSWLRCRDRNTKFFHVRASNRKKRNLIVGYFWEMDRGAEEMEAIITSYFEKIFCSSSPSR</sequence>